<dbReference type="STRING" id="543877.AM2010_304"/>
<dbReference type="InterPro" id="IPR001845">
    <property type="entry name" value="HTH_ArsR_DNA-bd_dom"/>
</dbReference>
<keyword evidence="6" id="KW-1185">Reference proteome</keyword>
<dbReference type="Pfam" id="PF01022">
    <property type="entry name" value="HTH_5"/>
    <property type="match status" value="1"/>
</dbReference>
<dbReference type="InterPro" id="IPR036388">
    <property type="entry name" value="WH-like_DNA-bd_sf"/>
</dbReference>
<evidence type="ECO:0000313" key="6">
    <source>
        <dbReference type="Proteomes" id="UP000037643"/>
    </source>
</evidence>
<dbReference type="NCBIfam" id="NF033788">
    <property type="entry name" value="HTH_metalloreg"/>
    <property type="match status" value="1"/>
</dbReference>
<keyword evidence="2" id="KW-0238">DNA-binding</keyword>
<evidence type="ECO:0000259" key="4">
    <source>
        <dbReference type="PROSITE" id="PS50987"/>
    </source>
</evidence>
<evidence type="ECO:0000256" key="2">
    <source>
        <dbReference type="ARBA" id="ARBA00023125"/>
    </source>
</evidence>
<feature type="domain" description="HTH arsR-type" evidence="4">
    <location>
        <begin position="1"/>
        <end position="96"/>
    </location>
</feature>
<proteinExistence type="predicted"/>
<dbReference type="PROSITE" id="PS50987">
    <property type="entry name" value="HTH_ARSR_2"/>
    <property type="match status" value="1"/>
</dbReference>
<sequence length="107" mass="11601">MFEAQASEAVALLKAMANTPRLLVLCHLAESGEHSVGGLAEKVGLSHSALSQHLARLREQNLVATRKEAQTVFYSVCDDKALQLLSLLHDLFCPQLGHAGAIIQRRS</sequence>
<dbReference type="PANTHER" id="PTHR43132">
    <property type="entry name" value="ARSENICAL RESISTANCE OPERON REPRESSOR ARSR-RELATED"/>
    <property type="match status" value="1"/>
</dbReference>
<dbReference type="SUPFAM" id="SSF46785">
    <property type="entry name" value="Winged helix' DNA-binding domain"/>
    <property type="match status" value="1"/>
</dbReference>
<protein>
    <submittedName>
        <fullName evidence="5">Transcriptional regulator</fullName>
    </submittedName>
</protein>
<dbReference type="InterPro" id="IPR011991">
    <property type="entry name" value="ArsR-like_HTH"/>
</dbReference>
<evidence type="ECO:0000313" key="5">
    <source>
        <dbReference type="EMBL" id="AKM06393.1"/>
    </source>
</evidence>
<dbReference type="GO" id="GO:0003700">
    <property type="term" value="F:DNA-binding transcription factor activity"/>
    <property type="evidence" value="ECO:0007669"/>
    <property type="project" value="InterPro"/>
</dbReference>
<dbReference type="KEGG" id="amx:AM2010_304"/>
<dbReference type="EMBL" id="CP011805">
    <property type="protein sequence ID" value="AKM06393.1"/>
    <property type="molecule type" value="Genomic_DNA"/>
</dbReference>
<keyword evidence="1" id="KW-0805">Transcription regulation</keyword>
<accession>A0A0G3X7K9</accession>
<dbReference type="RefSeq" id="WP_058350880.1">
    <property type="nucleotide sequence ID" value="NZ_CP011805.1"/>
</dbReference>
<dbReference type="InterPro" id="IPR051011">
    <property type="entry name" value="Metal_resp_trans_reg"/>
</dbReference>
<dbReference type="Proteomes" id="UP000037643">
    <property type="component" value="Chromosome"/>
</dbReference>
<evidence type="ECO:0000256" key="1">
    <source>
        <dbReference type="ARBA" id="ARBA00023015"/>
    </source>
</evidence>
<organism evidence="5 6">
    <name type="scientific">Pelagerythrobacter marensis</name>
    <dbReference type="NCBI Taxonomy" id="543877"/>
    <lineage>
        <taxon>Bacteria</taxon>
        <taxon>Pseudomonadati</taxon>
        <taxon>Pseudomonadota</taxon>
        <taxon>Alphaproteobacteria</taxon>
        <taxon>Sphingomonadales</taxon>
        <taxon>Erythrobacteraceae</taxon>
        <taxon>Pelagerythrobacter</taxon>
    </lineage>
</organism>
<reference evidence="5 6" key="1">
    <citation type="submission" date="2015-06" db="EMBL/GenBank/DDBJ databases">
        <authorList>
            <person name="Kim K.M."/>
        </authorList>
    </citation>
    <scope>NUCLEOTIDE SEQUENCE [LARGE SCALE GENOMIC DNA]</scope>
    <source>
        <strain evidence="5 6">KCTC 22370</strain>
    </source>
</reference>
<dbReference type="SMART" id="SM00418">
    <property type="entry name" value="HTH_ARSR"/>
    <property type="match status" value="1"/>
</dbReference>
<keyword evidence="3" id="KW-0804">Transcription</keyword>
<gene>
    <name evidence="5" type="ORF">AM2010_304</name>
</gene>
<dbReference type="PRINTS" id="PR00778">
    <property type="entry name" value="HTHARSR"/>
</dbReference>
<dbReference type="PATRIC" id="fig|543877.4.peg.306"/>
<dbReference type="InterPro" id="IPR036390">
    <property type="entry name" value="WH_DNA-bd_sf"/>
</dbReference>
<name>A0A0G3X7K9_9SPHN</name>
<dbReference type="GO" id="GO:0003677">
    <property type="term" value="F:DNA binding"/>
    <property type="evidence" value="ECO:0007669"/>
    <property type="project" value="UniProtKB-KW"/>
</dbReference>
<dbReference type="AlphaFoldDB" id="A0A0G3X7K9"/>
<dbReference type="Gene3D" id="1.10.10.10">
    <property type="entry name" value="Winged helix-like DNA-binding domain superfamily/Winged helix DNA-binding domain"/>
    <property type="match status" value="1"/>
</dbReference>
<evidence type="ECO:0000256" key="3">
    <source>
        <dbReference type="ARBA" id="ARBA00023163"/>
    </source>
</evidence>
<dbReference type="PANTHER" id="PTHR43132:SF2">
    <property type="entry name" value="ARSENICAL RESISTANCE OPERON REPRESSOR ARSR-RELATED"/>
    <property type="match status" value="1"/>
</dbReference>
<dbReference type="OrthoDB" id="194599at2"/>
<dbReference type="CDD" id="cd00090">
    <property type="entry name" value="HTH_ARSR"/>
    <property type="match status" value="1"/>
</dbReference>